<reference evidence="2 3" key="1">
    <citation type="submission" date="2019-12" db="EMBL/GenBank/DDBJ databases">
        <title>Genomic-based taxomic classification of the family Erythrobacteraceae.</title>
        <authorList>
            <person name="Xu L."/>
        </authorList>
    </citation>
    <scope>NUCLEOTIDE SEQUENCE [LARGE SCALE GENOMIC DNA]</scope>
    <source>
        <strain evidence="2 3">SW-109</strain>
    </source>
</reference>
<dbReference type="Proteomes" id="UP000471435">
    <property type="component" value="Unassembled WGS sequence"/>
</dbReference>
<dbReference type="GO" id="GO:0016747">
    <property type="term" value="F:acyltransferase activity, transferring groups other than amino-acyl groups"/>
    <property type="evidence" value="ECO:0007669"/>
    <property type="project" value="InterPro"/>
</dbReference>
<protein>
    <submittedName>
        <fullName evidence="2">GNAT family N-acetyltransferase</fullName>
    </submittedName>
</protein>
<dbReference type="InterPro" id="IPR052564">
    <property type="entry name" value="N-acetyltrans/Recomb-assoc"/>
</dbReference>
<keyword evidence="2" id="KW-0808">Transferase</keyword>
<dbReference type="PANTHER" id="PTHR43451:SF1">
    <property type="entry name" value="ACETYLTRANSFERASE"/>
    <property type="match status" value="1"/>
</dbReference>
<organism evidence="2 3">
    <name type="scientific">Pontixanthobacter luteolus</name>
    <dbReference type="NCBI Taxonomy" id="295089"/>
    <lineage>
        <taxon>Bacteria</taxon>
        <taxon>Pseudomonadati</taxon>
        <taxon>Pseudomonadota</taxon>
        <taxon>Alphaproteobacteria</taxon>
        <taxon>Sphingomonadales</taxon>
        <taxon>Erythrobacteraceae</taxon>
        <taxon>Pontixanthobacter</taxon>
    </lineage>
</organism>
<name>A0A6I4V0T1_9SPHN</name>
<dbReference type="PANTHER" id="PTHR43451">
    <property type="entry name" value="ACETYLTRANSFERASE (GNAT) FAMILY PROTEIN"/>
    <property type="match status" value="1"/>
</dbReference>
<dbReference type="EMBL" id="WTYP01000001">
    <property type="protein sequence ID" value="MXP46706.1"/>
    <property type="molecule type" value="Genomic_DNA"/>
</dbReference>
<dbReference type="SUPFAM" id="SSF55729">
    <property type="entry name" value="Acyl-CoA N-acyltransferases (Nat)"/>
    <property type="match status" value="1"/>
</dbReference>
<proteinExistence type="predicted"/>
<evidence type="ECO:0000259" key="1">
    <source>
        <dbReference type="PROSITE" id="PS51186"/>
    </source>
</evidence>
<gene>
    <name evidence="2" type="ORF">GRI43_04765</name>
</gene>
<comment type="caution">
    <text evidence="2">The sequence shown here is derived from an EMBL/GenBank/DDBJ whole genome shotgun (WGS) entry which is preliminary data.</text>
</comment>
<evidence type="ECO:0000313" key="2">
    <source>
        <dbReference type="EMBL" id="MXP46706.1"/>
    </source>
</evidence>
<dbReference type="InterPro" id="IPR000182">
    <property type="entry name" value="GNAT_dom"/>
</dbReference>
<keyword evidence="3" id="KW-1185">Reference proteome</keyword>
<dbReference type="Gene3D" id="3.40.630.30">
    <property type="match status" value="1"/>
</dbReference>
<dbReference type="CDD" id="cd04301">
    <property type="entry name" value="NAT_SF"/>
    <property type="match status" value="1"/>
</dbReference>
<dbReference type="PROSITE" id="PS51186">
    <property type="entry name" value="GNAT"/>
    <property type="match status" value="1"/>
</dbReference>
<accession>A0A6I4V0T1</accession>
<dbReference type="InterPro" id="IPR016181">
    <property type="entry name" value="Acyl_CoA_acyltransferase"/>
</dbReference>
<sequence length="158" mass="17611">MAYSLRRYREGDAEPLHALTLAAIAQIGPAAYSREQVAVWASRHGSPGRIRERVANGHSIYVAADERGLPVAFALLEQDGHLDQLYCHPDHSRRELADQLLALAETEAGTRGIARLYTEASELARPAFERCGYSITHRRDFEIDGVAIHNYAMEKRLG</sequence>
<dbReference type="AlphaFoldDB" id="A0A6I4V0T1"/>
<dbReference type="RefSeq" id="WP_160729912.1">
    <property type="nucleotide sequence ID" value="NZ_WTYP01000001.1"/>
</dbReference>
<dbReference type="OrthoDB" id="9789081at2"/>
<feature type="domain" description="N-acetyltransferase" evidence="1">
    <location>
        <begin position="3"/>
        <end position="158"/>
    </location>
</feature>
<dbReference type="Pfam" id="PF13673">
    <property type="entry name" value="Acetyltransf_10"/>
    <property type="match status" value="1"/>
</dbReference>
<evidence type="ECO:0000313" key="3">
    <source>
        <dbReference type="Proteomes" id="UP000471435"/>
    </source>
</evidence>